<dbReference type="PANTHER" id="PTHR45527">
    <property type="entry name" value="NONRIBOSOMAL PEPTIDE SYNTHETASE"/>
    <property type="match status" value="1"/>
</dbReference>
<evidence type="ECO:0000313" key="2">
    <source>
        <dbReference type="Proteomes" id="UP000694257"/>
    </source>
</evidence>
<proteinExistence type="predicted"/>
<keyword evidence="2" id="KW-1185">Reference proteome</keyword>
<organism evidence="1 2">
    <name type="scientific">Nocardia iowensis</name>
    <dbReference type="NCBI Taxonomy" id="204891"/>
    <lineage>
        <taxon>Bacteria</taxon>
        <taxon>Bacillati</taxon>
        <taxon>Actinomycetota</taxon>
        <taxon>Actinomycetes</taxon>
        <taxon>Mycobacteriales</taxon>
        <taxon>Nocardiaceae</taxon>
        <taxon>Nocardia</taxon>
    </lineage>
</organism>
<accession>A0ABX8S1H3</accession>
<gene>
    <name evidence="1" type="ORF">KV110_16315</name>
</gene>
<dbReference type="PANTHER" id="PTHR45527:SF1">
    <property type="entry name" value="FATTY ACID SYNTHASE"/>
    <property type="match status" value="1"/>
</dbReference>
<evidence type="ECO:0000313" key="1">
    <source>
        <dbReference type="EMBL" id="QXN94475.1"/>
    </source>
</evidence>
<name>A0ABX8S1H3_NOCIO</name>
<reference evidence="1 2" key="1">
    <citation type="submission" date="2021-07" db="EMBL/GenBank/DDBJ databases">
        <title>Whole Genome Sequence of Nocardia Iowensis.</title>
        <authorList>
            <person name="Lamm A."/>
            <person name="Collins-Fairclough A.M."/>
            <person name="Bunk B."/>
            <person name="Sproer C."/>
        </authorList>
    </citation>
    <scope>NUCLEOTIDE SEQUENCE [LARGE SCALE GENOMIC DNA]</scope>
    <source>
        <strain evidence="1 2">NRRL 5646</strain>
    </source>
</reference>
<evidence type="ECO:0008006" key="3">
    <source>
        <dbReference type="Google" id="ProtNLM"/>
    </source>
</evidence>
<dbReference type="Proteomes" id="UP000694257">
    <property type="component" value="Chromosome"/>
</dbReference>
<dbReference type="EMBL" id="CP078145">
    <property type="protein sequence ID" value="QXN94475.1"/>
    <property type="molecule type" value="Genomic_DNA"/>
</dbReference>
<protein>
    <recommendedName>
        <fullName evidence="3">Non-ribosomal peptide synthetase</fullName>
    </recommendedName>
</protein>
<sequence>MTSHISITAGYLARYRQVAESGDPARILPVTGAQRRFLLARHLRPGGRPDLVPLFFSFPHGTVDADRLACAAGYLAATHPALRARPAVLRGTPVLRLVDDPAVPVIRVVPAPEETVDDALPRALAGWEAAGPPLRLFLAEDIANATEILAIVLDHAACDEQSLGRILGDLSTAYRAGLGPGAIAVSSVAEYRESVNTQLAVEERASGTRSVDYWMRRLADIRPGGPGPRGDDRTVGSALHRLPITDGGRATAFPVLLAACAAAARVVHGSAIPLLGYPWGGRPAAAPAVLGSFLNTVVHAARTVDPEATADVWWDDLDHADTPFDEVARAARSAGAPWTGTLDGLLTFEDLTHRPPLELGGVTGHEIHIDGRPIQAPFVVSVSYDTELLVRMAWDRGAVADGPAREAFAEMLAGLRPHARSTT</sequence>
<dbReference type="RefSeq" id="WP_218477035.1">
    <property type="nucleotide sequence ID" value="NZ_BAABJN010000015.1"/>
</dbReference>